<dbReference type="InterPro" id="IPR029060">
    <property type="entry name" value="PIN-like_dom_sf"/>
</dbReference>
<dbReference type="RefSeq" id="WP_099956148.1">
    <property type="nucleotide sequence ID" value="NZ_CP028843.1"/>
</dbReference>
<organism evidence="1 2">
    <name type="scientific">Methylobacterium currus</name>
    <dbReference type="NCBI Taxonomy" id="2051553"/>
    <lineage>
        <taxon>Bacteria</taxon>
        <taxon>Pseudomonadati</taxon>
        <taxon>Pseudomonadota</taxon>
        <taxon>Alphaproteobacteria</taxon>
        <taxon>Hyphomicrobiales</taxon>
        <taxon>Methylobacteriaceae</taxon>
        <taxon>Methylobacterium</taxon>
    </lineage>
</organism>
<dbReference type="OrthoDB" id="3175275at2"/>
<proteinExistence type="predicted"/>
<dbReference type="SUPFAM" id="SSF88723">
    <property type="entry name" value="PIN domain-like"/>
    <property type="match status" value="1"/>
</dbReference>
<accession>A0A2R4WS97</accession>
<dbReference type="PANTHER" id="PTHR39664">
    <property type="match status" value="1"/>
</dbReference>
<dbReference type="AlphaFoldDB" id="A0A2R4WS97"/>
<reference evidence="1 2" key="1">
    <citation type="submission" date="2018-04" db="EMBL/GenBank/DDBJ databases">
        <title>Methylobacterium sp. PR1016A genome.</title>
        <authorList>
            <person name="Park W."/>
        </authorList>
    </citation>
    <scope>NUCLEOTIDE SEQUENCE [LARGE SCALE GENOMIC DNA]</scope>
    <source>
        <strain evidence="1 2">PR1016A</strain>
    </source>
</reference>
<dbReference type="PANTHER" id="PTHR39664:SF2">
    <property type="entry name" value="NUCLEIC ACID-BINDING PROTEIN, CONTAINING PIN DOMAIN-RELATED"/>
    <property type="match status" value="1"/>
</dbReference>
<dbReference type="Gene3D" id="3.40.50.1010">
    <property type="entry name" value="5'-nuclease"/>
    <property type="match status" value="1"/>
</dbReference>
<gene>
    <name evidence="1" type="ORF">DA075_28995</name>
</gene>
<evidence type="ECO:0000313" key="1">
    <source>
        <dbReference type="EMBL" id="AWB24412.1"/>
    </source>
</evidence>
<keyword evidence="2" id="KW-1185">Reference proteome</keyword>
<dbReference type="CDD" id="cd18683">
    <property type="entry name" value="PIN_VapC-like"/>
    <property type="match status" value="1"/>
</dbReference>
<dbReference type="EMBL" id="CP028843">
    <property type="protein sequence ID" value="AWB24412.1"/>
    <property type="molecule type" value="Genomic_DNA"/>
</dbReference>
<protein>
    <submittedName>
        <fullName evidence="1">VapC toxin family PIN domain ribonuclease</fullName>
    </submittedName>
</protein>
<dbReference type="KEGG" id="mee:DA075_28995"/>
<dbReference type="Proteomes" id="UP000244755">
    <property type="component" value="Chromosome 1"/>
</dbReference>
<sequence length="133" mass="14789">MIGIDTNVLLRYALDDDARQSPRAAALLESDDRLSEPAFDNLVVLLEFVWTILCQDGFEKDDVIAMLDKLLASRRIIFADRSAVAAAVETWRTGKAGFRDHLIGHLNQERGLRTTFTFDAAAAKHPTFSPMPA</sequence>
<name>A0A2R4WS97_9HYPH</name>
<evidence type="ECO:0000313" key="2">
    <source>
        <dbReference type="Proteomes" id="UP000244755"/>
    </source>
</evidence>